<dbReference type="Pfam" id="PF07972">
    <property type="entry name" value="Flavodoxin_NdrI"/>
    <property type="match status" value="1"/>
</dbReference>
<dbReference type="OrthoDB" id="350535at2"/>
<dbReference type="GO" id="GO:0010181">
    <property type="term" value="F:FMN binding"/>
    <property type="evidence" value="ECO:0007669"/>
    <property type="project" value="InterPro"/>
</dbReference>
<dbReference type="Proteomes" id="UP000321306">
    <property type="component" value="Unassembled WGS sequence"/>
</dbReference>
<accession>A0A511N4R2</accession>
<name>A0A511N4R2_DEIC1</name>
<evidence type="ECO:0000313" key="1">
    <source>
        <dbReference type="EMBL" id="GEM47854.1"/>
    </source>
</evidence>
<keyword evidence="2" id="KW-1185">Reference proteome</keyword>
<dbReference type="Gene3D" id="3.40.50.360">
    <property type="match status" value="1"/>
</dbReference>
<evidence type="ECO:0000313" key="2">
    <source>
        <dbReference type="Proteomes" id="UP000321306"/>
    </source>
</evidence>
<dbReference type="EMBL" id="BJXB01000016">
    <property type="protein sequence ID" value="GEM47854.1"/>
    <property type="molecule type" value="Genomic_DNA"/>
</dbReference>
<dbReference type="SUPFAM" id="SSF52218">
    <property type="entry name" value="Flavoproteins"/>
    <property type="match status" value="1"/>
</dbReference>
<dbReference type="PANTHER" id="PTHR37297:SF1">
    <property type="entry name" value="PROTEIN NRDI"/>
    <property type="match status" value="1"/>
</dbReference>
<dbReference type="InterPro" id="IPR029039">
    <property type="entry name" value="Flavoprotein-like_sf"/>
</dbReference>
<dbReference type="NCBIfam" id="TIGR00333">
    <property type="entry name" value="nrdI"/>
    <property type="match status" value="1"/>
</dbReference>
<gene>
    <name evidence="1" type="primary">nrdIB</name>
    <name evidence="1" type="ORF">DC3_34890</name>
</gene>
<dbReference type="PANTHER" id="PTHR37297">
    <property type="entry name" value="PROTEIN NRDI"/>
    <property type="match status" value="1"/>
</dbReference>
<protein>
    <submittedName>
        <fullName evidence="1">Protein NrdI</fullName>
    </submittedName>
</protein>
<dbReference type="InterPro" id="IPR004465">
    <property type="entry name" value="RNR_NrdI"/>
</dbReference>
<dbReference type="AlphaFoldDB" id="A0A511N4R2"/>
<dbReference type="RefSeq" id="WP_146886454.1">
    <property type="nucleotide sequence ID" value="NZ_BJXB01000016.1"/>
</dbReference>
<reference evidence="1 2" key="1">
    <citation type="submission" date="2019-07" db="EMBL/GenBank/DDBJ databases">
        <title>Whole genome shotgun sequence of Deinococcus cellulosilyticus NBRC 106333.</title>
        <authorList>
            <person name="Hosoyama A."/>
            <person name="Uohara A."/>
            <person name="Ohji S."/>
            <person name="Ichikawa N."/>
        </authorList>
    </citation>
    <scope>NUCLEOTIDE SEQUENCE [LARGE SCALE GENOMIC DNA]</scope>
    <source>
        <strain evidence="1 2">NBRC 106333</strain>
    </source>
</reference>
<proteinExistence type="predicted"/>
<dbReference type="PIRSF" id="PIRSF005087">
    <property type="entry name" value="NrdI"/>
    <property type="match status" value="1"/>
</dbReference>
<organism evidence="1 2">
    <name type="scientific">Deinococcus cellulosilyticus (strain DSM 18568 / NBRC 106333 / KACC 11606 / 5516J-15)</name>
    <dbReference type="NCBI Taxonomy" id="1223518"/>
    <lineage>
        <taxon>Bacteria</taxon>
        <taxon>Thermotogati</taxon>
        <taxon>Deinococcota</taxon>
        <taxon>Deinococci</taxon>
        <taxon>Deinococcales</taxon>
        <taxon>Deinococcaceae</taxon>
        <taxon>Deinococcus</taxon>
    </lineage>
</organism>
<sequence length="129" mass="14536">MLLVYASKTGNTQRFVQKLGEIRSLRILTGEEQVDEPCILLTYTTGFGQVPPEVEQFVLHNALWIRGVAASGNRNWGTRFARSADVLSERLGVPVVYRFELSGRPTDVVHFRALYREIRGSQLTGTILK</sequence>
<comment type="caution">
    <text evidence="1">The sequence shown here is derived from an EMBL/GenBank/DDBJ whole genome shotgun (WGS) entry which is preliminary data.</text>
</comment>